<protein>
    <recommendedName>
        <fullName evidence="5">DUF2637 domain-containing protein</fullName>
    </recommendedName>
</protein>
<keyword evidence="4" id="KW-1185">Reference proteome</keyword>
<keyword evidence="2" id="KW-0812">Transmembrane</keyword>
<evidence type="ECO:0000313" key="4">
    <source>
        <dbReference type="Proteomes" id="UP000611554"/>
    </source>
</evidence>
<organism evidence="3 4">
    <name type="scientific">Streptosporangium pseudovulgare</name>
    <dbReference type="NCBI Taxonomy" id="35765"/>
    <lineage>
        <taxon>Bacteria</taxon>
        <taxon>Bacillati</taxon>
        <taxon>Actinomycetota</taxon>
        <taxon>Actinomycetes</taxon>
        <taxon>Streptosporangiales</taxon>
        <taxon>Streptosporangiaceae</taxon>
        <taxon>Streptosporangium</taxon>
    </lineage>
</organism>
<dbReference type="RefSeq" id="WP_189247004.1">
    <property type="nucleotide sequence ID" value="NZ_BMQJ01000006.1"/>
</dbReference>
<evidence type="ECO:0008006" key="5">
    <source>
        <dbReference type="Google" id="ProtNLM"/>
    </source>
</evidence>
<evidence type="ECO:0000256" key="2">
    <source>
        <dbReference type="SAM" id="Phobius"/>
    </source>
</evidence>
<evidence type="ECO:0000256" key="1">
    <source>
        <dbReference type="SAM" id="MobiDB-lite"/>
    </source>
</evidence>
<proteinExistence type="predicted"/>
<feature type="region of interest" description="Disordered" evidence="1">
    <location>
        <begin position="219"/>
        <end position="246"/>
    </location>
</feature>
<keyword evidence="2" id="KW-0472">Membrane</keyword>
<sequence length="385" mass="42249">MNETTATSPVPPRHPSAVPTRPRTKAQRLAAAARSAADVRAYQVDPDVVALRIERMRAWVDRLIWTGMILGLAFTAVNVQQFAAGDAERYSLAWWSAWLLDPLVSLILIGALIGEQVISRHQLRAGPWVRALKWVALTATYTMNTWEAWAALSPALILLHSVPPIMVFVAAEAVSDLRYWITEAVNVAYRVTAEHALSVQAEPVHTDLTPVGPVPAVEARTDAEGGARTEPKEAPRTDAEDARPVRLEPRTAPALTPTPVDRDAVVADLRNQILAAAGRGEKWTPDYSDLEFRTGRRRSWCEKAVRDARNGVIGADGDRPRTAPVDPADEDVRTETRGDGRTDAETARETVRALRTGREDEHPVRPAPSRTDDGEGDETRTEEAA</sequence>
<feature type="region of interest" description="Disordered" evidence="1">
    <location>
        <begin position="1"/>
        <end position="23"/>
    </location>
</feature>
<feature type="transmembrane region" description="Helical" evidence="2">
    <location>
        <begin position="95"/>
        <end position="114"/>
    </location>
</feature>
<dbReference type="Proteomes" id="UP000611554">
    <property type="component" value="Unassembled WGS sequence"/>
</dbReference>
<gene>
    <name evidence="3" type="ORF">GCM10010140_29290</name>
</gene>
<reference evidence="4" key="1">
    <citation type="journal article" date="2019" name="Int. J. Syst. Evol. Microbiol.">
        <title>The Global Catalogue of Microorganisms (GCM) 10K type strain sequencing project: providing services to taxonomists for standard genome sequencing and annotation.</title>
        <authorList>
            <consortium name="The Broad Institute Genomics Platform"/>
            <consortium name="The Broad Institute Genome Sequencing Center for Infectious Disease"/>
            <person name="Wu L."/>
            <person name="Ma J."/>
        </authorList>
    </citation>
    <scope>NUCLEOTIDE SEQUENCE [LARGE SCALE GENOMIC DNA]</scope>
    <source>
        <strain evidence="4">JCM 3115</strain>
    </source>
</reference>
<evidence type="ECO:0000313" key="3">
    <source>
        <dbReference type="EMBL" id="GGP97388.1"/>
    </source>
</evidence>
<dbReference type="EMBL" id="BMQJ01000006">
    <property type="protein sequence ID" value="GGP97388.1"/>
    <property type="molecule type" value="Genomic_DNA"/>
</dbReference>
<name>A0ABQ2QV05_9ACTN</name>
<feature type="transmembrane region" description="Helical" evidence="2">
    <location>
        <begin position="63"/>
        <end position="83"/>
    </location>
</feature>
<accession>A0ABQ2QV05</accession>
<feature type="compositionally biased region" description="Basic and acidic residues" evidence="1">
    <location>
        <begin position="330"/>
        <end position="385"/>
    </location>
</feature>
<keyword evidence="2" id="KW-1133">Transmembrane helix</keyword>
<feature type="region of interest" description="Disordered" evidence="1">
    <location>
        <begin position="311"/>
        <end position="385"/>
    </location>
</feature>
<comment type="caution">
    <text evidence="3">The sequence shown here is derived from an EMBL/GenBank/DDBJ whole genome shotgun (WGS) entry which is preliminary data.</text>
</comment>